<feature type="transmembrane region" description="Helical" evidence="7">
    <location>
        <begin position="367"/>
        <end position="387"/>
    </location>
</feature>
<feature type="transmembrane region" description="Helical" evidence="7">
    <location>
        <begin position="305"/>
        <end position="325"/>
    </location>
</feature>
<evidence type="ECO:0000313" key="9">
    <source>
        <dbReference type="EMBL" id="MBZ2155185.1"/>
    </source>
</evidence>
<evidence type="ECO:0000256" key="1">
    <source>
        <dbReference type="ARBA" id="ARBA00004651"/>
    </source>
</evidence>
<dbReference type="GO" id="GO:0005886">
    <property type="term" value="C:plasma membrane"/>
    <property type="evidence" value="ECO:0007669"/>
    <property type="project" value="UniProtKB-SubCell"/>
</dbReference>
<dbReference type="SUPFAM" id="SSF103473">
    <property type="entry name" value="MFS general substrate transporter"/>
    <property type="match status" value="1"/>
</dbReference>
<evidence type="ECO:0000313" key="10">
    <source>
        <dbReference type="Proteomes" id="UP001198057"/>
    </source>
</evidence>
<dbReference type="InterPro" id="IPR001958">
    <property type="entry name" value="Tet-R_TetA/multi-R_MdtG-like"/>
</dbReference>
<dbReference type="PANTHER" id="PTHR43414">
    <property type="entry name" value="MULTIDRUG RESISTANCE PROTEIN MDTG"/>
    <property type="match status" value="1"/>
</dbReference>
<dbReference type="InterPro" id="IPR020846">
    <property type="entry name" value="MFS_dom"/>
</dbReference>
<dbReference type="GO" id="GO:0022857">
    <property type="term" value="F:transmembrane transporter activity"/>
    <property type="evidence" value="ECO:0007669"/>
    <property type="project" value="InterPro"/>
</dbReference>
<dbReference type="PRINTS" id="PR01035">
    <property type="entry name" value="TCRTETA"/>
</dbReference>
<proteinExistence type="predicted"/>
<feature type="transmembrane region" description="Helical" evidence="7">
    <location>
        <begin position="337"/>
        <end position="361"/>
    </location>
</feature>
<keyword evidence="6 7" id="KW-0472">Membrane</keyword>
<accession>A0AAP2P097</accession>
<feature type="transmembrane region" description="Helical" evidence="7">
    <location>
        <begin position="44"/>
        <end position="64"/>
    </location>
</feature>
<feature type="transmembrane region" description="Helical" evidence="7">
    <location>
        <begin position="7"/>
        <end position="32"/>
    </location>
</feature>
<keyword evidence="2" id="KW-0813">Transport</keyword>
<dbReference type="Gene3D" id="1.20.1250.20">
    <property type="entry name" value="MFS general substrate transporter like domains"/>
    <property type="match status" value="2"/>
</dbReference>
<dbReference type="Pfam" id="PF07690">
    <property type="entry name" value="MFS_1"/>
    <property type="match status" value="1"/>
</dbReference>
<evidence type="ECO:0000256" key="2">
    <source>
        <dbReference type="ARBA" id="ARBA00022448"/>
    </source>
</evidence>
<sequence length="401" mass="43735">MNWKRNLWIAWLGNFFIGASLSLVVPFMSLYVEELGARGSMVEFYSGLAVSSTALTAALLSPVWGSLADRYGRKPMMIRAAFAMTFTMGGLAFVPNVFWLIVLRLLNGVFSGYVPNSTALIASQAPKKHSGYALGTLSTGVVAGTLMGPLLGGMIAQSLGMRNVFLLVGFFLFVVTLWTIFGIKEDFHPVSKGKEVSTKQLFQQIPQKSILFGLFITSMVIQMIGQSISPILTLYIRSLGQKENLLLVSGAIVSAMGISSIFSSGWLGKLGDKIGNHRLLLLALLYSFVIYIFCARAGTPLELGIYRFLFGLGTGALLPGVSSLLNKIIPKEGISRIFSYNQTFFYIGGVIGPLMGSAISVHFGYHWVFYSTAGLALLNFFFLLFSFRKYLGVKEVSASKD</sequence>
<keyword evidence="4 7" id="KW-0812">Transmembrane</keyword>
<comment type="caution">
    <text evidence="9">The sequence shown here is derived from an EMBL/GenBank/DDBJ whole genome shotgun (WGS) entry which is preliminary data.</text>
</comment>
<evidence type="ECO:0000256" key="3">
    <source>
        <dbReference type="ARBA" id="ARBA00022475"/>
    </source>
</evidence>
<gene>
    <name evidence="9" type="ORF">K1I51_00725</name>
</gene>
<dbReference type="InterPro" id="IPR036259">
    <property type="entry name" value="MFS_trans_sf"/>
</dbReference>
<dbReference type="InterPro" id="IPR011701">
    <property type="entry name" value="MFS"/>
</dbReference>
<feature type="transmembrane region" description="Helical" evidence="7">
    <location>
        <begin position="245"/>
        <end position="267"/>
    </location>
</feature>
<dbReference type="CDD" id="cd17391">
    <property type="entry name" value="MFS_MdtG_MDR_like"/>
    <property type="match status" value="1"/>
</dbReference>
<name>A0AAP2P097_STRAP</name>
<feature type="domain" description="Major facilitator superfamily (MFS) profile" evidence="8">
    <location>
        <begin position="6"/>
        <end position="391"/>
    </location>
</feature>
<organism evidence="9 10">
    <name type="scientific">Streptococcus anginosus</name>
    <dbReference type="NCBI Taxonomy" id="1328"/>
    <lineage>
        <taxon>Bacteria</taxon>
        <taxon>Bacillati</taxon>
        <taxon>Bacillota</taxon>
        <taxon>Bacilli</taxon>
        <taxon>Lactobacillales</taxon>
        <taxon>Streptococcaceae</taxon>
        <taxon>Streptococcus</taxon>
        <taxon>Streptococcus anginosus group</taxon>
    </lineage>
</organism>
<feature type="transmembrane region" description="Helical" evidence="7">
    <location>
        <begin position="279"/>
        <end position="299"/>
    </location>
</feature>
<dbReference type="Proteomes" id="UP001198057">
    <property type="component" value="Unassembled WGS sequence"/>
</dbReference>
<feature type="transmembrane region" description="Helical" evidence="7">
    <location>
        <begin position="76"/>
        <end position="95"/>
    </location>
</feature>
<dbReference type="EMBL" id="JAHZQR010000001">
    <property type="protein sequence ID" value="MBZ2155185.1"/>
    <property type="molecule type" value="Genomic_DNA"/>
</dbReference>
<feature type="transmembrane region" description="Helical" evidence="7">
    <location>
        <begin position="134"/>
        <end position="152"/>
    </location>
</feature>
<reference evidence="9" key="1">
    <citation type="submission" date="2021-07" db="EMBL/GenBank/DDBJ databases">
        <title>Occurrence of streptococci in the human mouth that bind to a non-human glycan.</title>
        <authorList>
            <person name="Cross B."/>
            <person name="Thamadilok S."/>
            <person name="Bensing B."/>
            <person name="Sasmal A."/>
            <person name="Khedri Z."/>
            <person name="Deng L."/>
            <person name="Yu H."/>
            <person name="Mehta A."/>
            <person name="Aluvathingal J."/>
            <person name="Nadendla S."/>
            <person name="Vickerman M."/>
            <person name="Chen X."/>
            <person name="Dewhirst F."/>
            <person name="Gill A."/>
            <person name="Lettrichova I."/>
            <person name="Diaz S."/>
            <person name="Gill S."/>
            <person name="Tettelin H."/>
            <person name="Iverson T."/>
            <person name="Sullam P."/>
            <person name="Varki A."/>
            <person name="Ruhl S."/>
        </authorList>
    </citation>
    <scope>NUCLEOTIDE SEQUENCE</scope>
    <source>
        <strain evidence="9">SK81</strain>
    </source>
</reference>
<dbReference type="PROSITE" id="PS50850">
    <property type="entry name" value="MFS"/>
    <property type="match status" value="1"/>
</dbReference>
<protein>
    <submittedName>
        <fullName evidence="9">Multidrug efflux MFS transporter</fullName>
    </submittedName>
</protein>
<evidence type="ECO:0000259" key="8">
    <source>
        <dbReference type="PROSITE" id="PS50850"/>
    </source>
</evidence>
<dbReference type="RefSeq" id="WP_223350763.1">
    <property type="nucleotide sequence ID" value="NZ_JAHZQR010000001.1"/>
</dbReference>
<evidence type="ECO:0000256" key="7">
    <source>
        <dbReference type="SAM" id="Phobius"/>
    </source>
</evidence>
<evidence type="ECO:0000256" key="5">
    <source>
        <dbReference type="ARBA" id="ARBA00022989"/>
    </source>
</evidence>
<dbReference type="PANTHER" id="PTHR43414:SF6">
    <property type="entry name" value="MULTIDRUG RESISTANCE PROTEIN MDTG"/>
    <property type="match status" value="1"/>
</dbReference>
<dbReference type="AlphaFoldDB" id="A0AAP2P097"/>
<keyword evidence="3" id="KW-1003">Cell membrane</keyword>
<evidence type="ECO:0000256" key="6">
    <source>
        <dbReference type="ARBA" id="ARBA00023136"/>
    </source>
</evidence>
<keyword evidence="5 7" id="KW-1133">Transmembrane helix</keyword>
<evidence type="ECO:0000256" key="4">
    <source>
        <dbReference type="ARBA" id="ARBA00022692"/>
    </source>
</evidence>
<comment type="subcellular location">
    <subcellularLocation>
        <location evidence="1">Cell membrane</location>
        <topology evidence="1">Multi-pass membrane protein</topology>
    </subcellularLocation>
</comment>
<feature type="transmembrane region" description="Helical" evidence="7">
    <location>
        <begin position="164"/>
        <end position="183"/>
    </location>
</feature>